<evidence type="ECO:0000313" key="1">
    <source>
        <dbReference type="EMBL" id="GFQ78993.1"/>
    </source>
</evidence>
<comment type="caution">
    <text evidence="1">The sequence shown here is derived from an EMBL/GenBank/DDBJ whole genome shotgun (WGS) entry which is preliminary data.</text>
</comment>
<keyword evidence="2" id="KW-1185">Reference proteome</keyword>
<reference evidence="1" key="1">
    <citation type="submission" date="2020-07" db="EMBL/GenBank/DDBJ databases">
        <title>Multicomponent nature underlies the extraordinary mechanical properties of spider dragline silk.</title>
        <authorList>
            <person name="Kono N."/>
            <person name="Nakamura H."/>
            <person name="Mori M."/>
            <person name="Yoshida Y."/>
            <person name="Ohtoshi R."/>
            <person name="Malay A.D."/>
            <person name="Moran D.A.P."/>
            <person name="Tomita M."/>
            <person name="Numata K."/>
            <person name="Arakawa K."/>
        </authorList>
    </citation>
    <scope>NUCLEOTIDE SEQUENCE</scope>
</reference>
<dbReference type="Proteomes" id="UP000887116">
    <property type="component" value="Unassembled WGS sequence"/>
</dbReference>
<dbReference type="AlphaFoldDB" id="A0A8X6KQL8"/>
<evidence type="ECO:0000313" key="2">
    <source>
        <dbReference type="Proteomes" id="UP000887116"/>
    </source>
</evidence>
<dbReference type="EMBL" id="BMAO01021989">
    <property type="protein sequence ID" value="GFQ78993.1"/>
    <property type="molecule type" value="Genomic_DNA"/>
</dbReference>
<sequence length="71" mass="8490">MTWQVDPYRIQRDRYQFETILINRSNDVRSTPHEVLDNTNGKFRGWEGSSQIQDVYSQGRFPCCQNYSEDL</sequence>
<protein>
    <submittedName>
        <fullName evidence="1">Uncharacterized protein</fullName>
    </submittedName>
</protein>
<accession>A0A8X6KQL8</accession>
<gene>
    <name evidence="1" type="ORF">TNCT_398771</name>
</gene>
<organism evidence="1 2">
    <name type="scientific">Trichonephila clavata</name>
    <name type="common">Joro spider</name>
    <name type="synonym">Nephila clavata</name>
    <dbReference type="NCBI Taxonomy" id="2740835"/>
    <lineage>
        <taxon>Eukaryota</taxon>
        <taxon>Metazoa</taxon>
        <taxon>Ecdysozoa</taxon>
        <taxon>Arthropoda</taxon>
        <taxon>Chelicerata</taxon>
        <taxon>Arachnida</taxon>
        <taxon>Araneae</taxon>
        <taxon>Araneomorphae</taxon>
        <taxon>Entelegynae</taxon>
        <taxon>Araneoidea</taxon>
        <taxon>Nephilidae</taxon>
        <taxon>Trichonephila</taxon>
    </lineage>
</organism>
<proteinExistence type="predicted"/>
<name>A0A8X6KQL8_TRICU</name>